<organism evidence="2 3">
    <name type="scientific">Candidatus Muproteobacteria bacterium RBG_16_60_9</name>
    <dbReference type="NCBI Taxonomy" id="1817755"/>
    <lineage>
        <taxon>Bacteria</taxon>
        <taxon>Pseudomonadati</taxon>
        <taxon>Pseudomonadota</taxon>
        <taxon>Candidatus Muproteobacteria</taxon>
    </lineage>
</organism>
<dbReference type="PANTHER" id="PTHR36966:SF1">
    <property type="entry name" value="REP-ASSOCIATED TYROSINE TRANSPOSASE"/>
    <property type="match status" value="1"/>
</dbReference>
<name>A0A1F6V4M7_9PROT</name>
<proteinExistence type="predicted"/>
<protein>
    <submittedName>
        <fullName evidence="2">Transposase</fullName>
    </submittedName>
</protein>
<dbReference type="Gene3D" id="3.30.70.1290">
    <property type="entry name" value="Transposase IS200-like"/>
    <property type="match status" value="1"/>
</dbReference>
<dbReference type="NCBIfam" id="NF047646">
    <property type="entry name" value="REP_Tyr_transpos"/>
    <property type="match status" value="1"/>
</dbReference>
<dbReference type="SUPFAM" id="SSF143422">
    <property type="entry name" value="Transposase IS200-like"/>
    <property type="match status" value="1"/>
</dbReference>
<evidence type="ECO:0000259" key="1">
    <source>
        <dbReference type="SMART" id="SM01321"/>
    </source>
</evidence>
<dbReference type="InterPro" id="IPR052715">
    <property type="entry name" value="RAYT_transposase"/>
</dbReference>
<accession>A0A1F6V4M7</accession>
<dbReference type="GO" id="GO:0004803">
    <property type="term" value="F:transposase activity"/>
    <property type="evidence" value="ECO:0007669"/>
    <property type="project" value="InterPro"/>
</dbReference>
<dbReference type="AlphaFoldDB" id="A0A1F6V4M7"/>
<comment type="caution">
    <text evidence="2">The sequence shown here is derived from an EMBL/GenBank/DDBJ whole genome shotgun (WGS) entry which is preliminary data.</text>
</comment>
<sequence>MRYRRANIDGGTYFFTVNLAQRDRALLVEQVEILQTVIRETKARHPFHIDAFVILPDQLHAIWTLPAEDRDYPTRWMLIKAGFSRRIGTSERRSESRINKGERGIWQRRYWEHLIRDEEDYTKHVDYIHYNPVKHGHVARAQDWPHSTFHRFVAQGVYPPDWGGMIDEGRFGERP</sequence>
<dbReference type="GO" id="GO:0006313">
    <property type="term" value="P:DNA transposition"/>
    <property type="evidence" value="ECO:0007669"/>
    <property type="project" value="InterPro"/>
</dbReference>
<dbReference type="InterPro" id="IPR002686">
    <property type="entry name" value="Transposase_17"/>
</dbReference>
<dbReference type="Proteomes" id="UP000179076">
    <property type="component" value="Unassembled WGS sequence"/>
</dbReference>
<dbReference type="InterPro" id="IPR036515">
    <property type="entry name" value="Transposase_17_sf"/>
</dbReference>
<dbReference type="GO" id="GO:0043565">
    <property type="term" value="F:sequence-specific DNA binding"/>
    <property type="evidence" value="ECO:0007669"/>
    <property type="project" value="TreeGrafter"/>
</dbReference>
<evidence type="ECO:0000313" key="3">
    <source>
        <dbReference type="Proteomes" id="UP000179076"/>
    </source>
</evidence>
<dbReference type="SMART" id="SM01321">
    <property type="entry name" value="Y1_Tnp"/>
    <property type="match status" value="1"/>
</dbReference>
<feature type="domain" description="Transposase IS200-like" evidence="1">
    <location>
        <begin position="8"/>
        <end position="131"/>
    </location>
</feature>
<reference evidence="2 3" key="1">
    <citation type="journal article" date="2016" name="Nat. Commun.">
        <title>Thousands of microbial genomes shed light on interconnected biogeochemical processes in an aquifer system.</title>
        <authorList>
            <person name="Anantharaman K."/>
            <person name="Brown C.T."/>
            <person name="Hug L.A."/>
            <person name="Sharon I."/>
            <person name="Castelle C.J."/>
            <person name="Probst A.J."/>
            <person name="Thomas B.C."/>
            <person name="Singh A."/>
            <person name="Wilkins M.J."/>
            <person name="Karaoz U."/>
            <person name="Brodie E.L."/>
            <person name="Williams K.H."/>
            <person name="Hubbard S.S."/>
            <person name="Banfield J.F."/>
        </authorList>
    </citation>
    <scope>NUCLEOTIDE SEQUENCE [LARGE SCALE GENOMIC DNA]</scope>
</reference>
<dbReference type="EMBL" id="MFSP01000130">
    <property type="protein sequence ID" value="OGI64558.1"/>
    <property type="molecule type" value="Genomic_DNA"/>
</dbReference>
<dbReference type="PANTHER" id="PTHR36966">
    <property type="entry name" value="REP-ASSOCIATED TYROSINE TRANSPOSASE"/>
    <property type="match status" value="1"/>
</dbReference>
<evidence type="ECO:0000313" key="2">
    <source>
        <dbReference type="EMBL" id="OGI64558.1"/>
    </source>
</evidence>
<gene>
    <name evidence="2" type="ORF">A2W18_09005</name>
</gene>